<dbReference type="EMBL" id="JBICBT010000458">
    <property type="protein sequence ID" value="KAL3112973.1"/>
    <property type="molecule type" value="Genomic_DNA"/>
</dbReference>
<comment type="caution">
    <text evidence="3">The sequence shown here is derived from an EMBL/GenBank/DDBJ whole genome shotgun (WGS) entry which is preliminary data.</text>
</comment>
<feature type="coiled-coil region" evidence="1">
    <location>
        <begin position="64"/>
        <end position="168"/>
    </location>
</feature>
<evidence type="ECO:0000313" key="3">
    <source>
        <dbReference type="EMBL" id="KAL3112973.1"/>
    </source>
</evidence>
<protein>
    <submittedName>
        <fullName evidence="3">Uncharacterized protein</fullName>
    </submittedName>
</protein>
<name>A0ABD2LCL5_9BILA</name>
<keyword evidence="4" id="KW-1185">Reference proteome</keyword>
<feature type="compositionally biased region" description="Basic and acidic residues" evidence="2">
    <location>
        <begin position="19"/>
        <end position="29"/>
    </location>
</feature>
<gene>
    <name evidence="3" type="ORF">niasHT_013438</name>
</gene>
<proteinExistence type="predicted"/>
<evidence type="ECO:0000256" key="1">
    <source>
        <dbReference type="SAM" id="Coils"/>
    </source>
</evidence>
<dbReference type="Gene3D" id="1.10.287.1490">
    <property type="match status" value="1"/>
</dbReference>
<evidence type="ECO:0000313" key="4">
    <source>
        <dbReference type="Proteomes" id="UP001620626"/>
    </source>
</evidence>
<reference evidence="3 4" key="1">
    <citation type="submission" date="2024-10" db="EMBL/GenBank/DDBJ databases">
        <authorList>
            <person name="Kim D."/>
        </authorList>
    </citation>
    <scope>NUCLEOTIDE SEQUENCE [LARGE SCALE GENOMIC DNA]</scope>
    <source>
        <strain evidence="3">BH-2024</strain>
    </source>
</reference>
<sequence>MNYPSGSIYSPLINTRKYGGNDEEYRREGSSSNSGSHDHRKAHKTNRTPEKPNNRYVKGDELRIQSLSSQLASAQSQVLQLEAELSTTKTAKNHAEHRLISLQRDLNTLQTRNSEVISVMKTLESGVEALQKEKLTLVTEKDELKAKLEAAEKNIAILNEQVSYLNERNGTLSKKCVDLLDGSKEFREKAIAYEDELKRIKPRFEEMDAKFSDLSEQNK</sequence>
<accession>A0ABD2LCL5</accession>
<organism evidence="3 4">
    <name type="scientific">Heterodera trifolii</name>
    <dbReference type="NCBI Taxonomy" id="157864"/>
    <lineage>
        <taxon>Eukaryota</taxon>
        <taxon>Metazoa</taxon>
        <taxon>Ecdysozoa</taxon>
        <taxon>Nematoda</taxon>
        <taxon>Chromadorea</taxon>
        <taxon>Rhabditida</taxon>
        <taxon>Tylenchina</taxon>
        <taxon>Tylenchomorpha</taxon>
        <taxon>Tylenchoidea</taxon>
        <taxon>Heteroderidae</taxon>
        <taxon>Heteroderinae</taxon>
        <taxon>Heterodera</taxon>
    </lineage>
</organism>
<evidence type="ECO:0000256" key="2">
    <source>
        <dbReference type="SAM" id="MobiDB-lite"/>
    </source>
</evidence>
<keyword evidence="1" id="KW-0175">Coiled coil</keyword>
<dbReference type="Proteomes" id="UP001620626">
    <property type="component" value="Unassembled WGS sequence"/>
</dbReference>
<dbReference type="SUPFAM" id="SSF90257">
    <property type="entry name" value="Myosin rod fragments"/>
    <property type="match status" value="1"/>
</dbReference>
<dbReference type="AlphaFoldDB" id="A0ABD2LCL5"/>
<feature type="region of interest" description="Disordered" evidence="2">
    <location>
        <begin position="1"/>
        <end position="55"/>
    </location>
</feature>